<dbReference type="CDD" id="cd05398">
    <property type="entry name" value="NT_ClassII-CCAase"/>
    <property type="match status" value="1"/>
</dbReference>
<dbReference type="Gene3D" id="1.20.58.560">
    <property type="match status" value="1"/>
</dbReference>
<evidence type="ECO:0000256" key="5">
    <source>
        <dbReference type="ARBA" id="ARBA00022723"/>
    </source>
</evidence>
<dbReference type="GO" id="GO:0008033">
    <property type="term" value="P:tRNA processing"/>
    <property type="evidence" value="ECO:0007669"/>
    <property type="project" value="UniProtKB-KW"/>
</dbReference>
<dbReference type="Gene3D" id="3.30.460.10">
    <property type="entry name" value="Beta Polymerase, domain 2"/>
    <property type="match status" value="1"/>
</dbReference>
<feature type="domain" description="Poly A polymerase head" evidence="10">
    <location>
        <begin position="26"/>
        <end position="145"/>
    </location>
</feature>
<dbReference type="STRING" id="86666.SAMN04490247_0341"/>
<keyword evidence="4" id="KW-0548">Nucleotidyltransferase</keyword>
<evidence type="ECO:0000256" key="2">
    <source>
        <dbReference type="ARBA" id="ARBA00022679"/>
    </source>
</evidence>
<keyword evidence="3" id="KW-0819">tRNA processing</keyword>
<dbReference type="InterPro" id="IPR032828">
    <property type="entry name" value="PolyA_RNA-bd"/>
</dbReference>
<keyword evidence="7" id="KW-0460">Magnesium</keyword>
<dbReference type="GO" id="GO:0000049">
    <property type="term" value="F:tRNA binding"/>
    <property type="evidence" value="ECO:0007669"/>
    <property type="project" value="TreeGrafter"/>
</dbReference>
<evidence type="ECO:0000256" key="4">
    <source>
        <dbReference type="ARBA" id="ARBA00022695"/>
    </source>
</evidence>
<sequence>MNYEHMPLFQLAREVMERIEAYGGEAYIVGGCVRDLILQHEVGDIDIATSLVPEEVMEVFDKVIPVGVEHGTVIVRHRSHSFEVTTYRIEEDYRNYRHPERVYFVSSIEKDLSRRDFTMNAIAMSGSGDIIDPFNGREAIREKRITTVGKAEDRFEEDPLRMMRALRFSAQLNFSIDEEVYSVINEKKGLLEHLSVERIAEEFIKLMTSYSYLEGWRNLKLTGVYHYFPIFRNRPFLIDARPATRLTDWGELISFYHLQARDTDVKEWITSWKLSNRIRKKAEKLIEAFHLFEENETINYAMYQLGEDYLHSFRNLTSSLGIDLSFDPRDTYDNLPVHARNDLALKTSELMDVFPERKKGKWIGEYLHAMEESVVQGTCRNQKHELIEWVKEWDQQNRN</sequence>
<dbReference type="EMBL" id="FNEV01000001">
    <property type="protein sequence ID" value="SDI98609.1"/>
    <property type="molecule type" value="Genomic_DNA"/>
</dbReference>
<dbReference type="InterPro" id="IPR050264">
    <property type="entry name" value="Bact_CCA-adding_enz_type3_sf"/>
</dbReference>
<dbReference type="PANTHER" id="PTHR46173:SF1">
    <property type="entry name" value="CCA TRNA NUCLEOTIDYLTRANSFERASE 1, MITOCHONDRIAL"/>
    <property type="match status" value="1"/>
</dbReference>
<dbReference type="Pfam" id="PF01743">
    <property type="entry name" value="PolyA_pol"/>
    <property type="match status" value="1"/>
</dbReference>
<proteinExistence type="inferred from homology"/>
<dbReference type="InterPro" id="IPR002646">
    <property type="entry name" value="PolA_pol_head_dom"/>
</dbReference>
<dbReference type="RefSeq" id="WP_093191294.1">
    <property type="nucleotide sequence ID" value="NZ_FNEV01000001.1"/>
</dbReference>
<protein>
    <submittedName>
        <fullName evidence="13">tRNA nucleotidyltransferase (CCA-adding enzyme)</fullName>
    </submittedName>
</protein>
<evidence type="ECO:0000313" key="13">
    <source>
        <dbReference type="EMBL" id="SDI98609.1"/>
    </source>
</evidence>
<dbReference type="InterPro" id="IPR032810">
    <property type="entry name" value="CCA-adding_enz_C"/>
</dbReference>
<feature type="domain" description="CCA-adding enzyme C-terminal" evidence="12">
    <location>
        <begin position="255"/>
        <end position="390"/>
    </location>
</feature>
<dbReference type="Proteomes" id="UP000199225">
    <property type="component" value="Unassembled WGS sequence"/>
</dbReference>
<dbReference type="GO" id="GO:0046872">
    <property type="term" value="F:metal ion binding"/>
    <property type="evidence" value="ECO:0007669"/>
    <property type="project" value="UniProtKB-KW"/>
</dbReference>
<dbReference type="Pfam" id="PF12627">
    <property type="entry name" value="PolyA_pol_RNAbd"/>
    <property type="match status" value="1"/>
</dbReference>
<reference evidence="14" key="1">
    <citation type="submission" date="2016-10" db="EMBL/GenBank/DDBJ databases">
        <authorList>
            <person name="Varghese N."/>
            <person name="Submissions S."/>
        </authorList>
    </citation>
    <scope>NUCLEOTIDE SEQUENCE [LARGE SCALE GENOMIC DNA]</scope>
    <source>
        <strain evidence="14">DSM 4771</strain>
    </source>
</reference>
<dbReference type="GO" id="GO:0000166">
    <property type="term" value="F:nucleotide binding"/>
    <property type="evidence" value="ECO:0007669"/>
    <property type="project" value="UniProtKB-KW"/>
</dbReference>
<evidence type="ECO:0000256" key="3">
    <source>
        <dbReference type="ARBA" id="ARBA00022694"/>
    </source>
</evidence>
<dbReference type="NCBIfam" id="NF009814">
    <property type="entry name" value="PRK13299.1"/>
    <property type="match status" value="1"/>
</dbReference>
<evidence type="ECO:0000256" key="1">
    <source>
        <dbReference type="ARBA" id="ARBA00001946"/>
    </source>
</evidence>
<gene>
    <name evidence="13" type="ORF">SAMN04490247_0341</name>
</gene>
<dbReference type="Gene3D" id="1.10.246.80">
    <property type="match status" value="1"/>
</dbReference>
<feature type="domain" description="tRNA nucleotidyltransferase/poly(A) polymerase RNA and SrmB- binding" evidence="11">
    <location>
        <begin position="173"/>
        <end position="231"/>
    </location>
</feature>
<keyword evidence="14" id="KW-1185">Reference proteome</keyword>
<keyword evidence="5" id="KW-0479">Metal-binding</keyword>
<organism evidence="13 14">
    <name type="scientific">Salimicrobium halophilum</name>
    <dbReference type="NCBI Taxonomy" id="86666"/>
    <lineage>
        <taxon>Bacteria</taxon>
        <taxon>Bacillati</taxon>
        <taxon>Bacillota</taxon>
        <taxon>Bacilli</taxon>
        <taxon>Bacillales</taxon>
        <taxon>Bacillaceae</taxon>
        <taxon>Salimicrobium</taxon>
    </lineage>
</organism>
<dbReference type="OrthoDB" id="9805698at2"/>
<dbReference type="AlphaFoldDB" id="A0A1G8Q1J8"/>
<evidence type="ECO:0000259" key="12">
    <source>
        <dbReference type="Pfam" id="PF13735"/>
    </source>
</evidence>
<keyword evidence="8 9" id="KW-0694">RNA-binding</keyword>
<evidence type="ECO:0000313" key="14">
    <source>
        <dbReference type="Proteomes" id="UP000199225"/>
    </source>
</evidence>
<dbReference type="SUPFAM" id="SSF81891">
    <property type="entry name" value="Poly A polymerase C-terminal region-like"/>
    <property type="match status" value="1"/>
</dbReference>
<dbReference type="Pfam" id="PF13735">
    <property type="entry name" value="tRNA_NucTran2_2"/>
    <property type="match status" value="1"/>
</dbReference>
<evidence type="ECO:0000256" key="6">
    <source>
        <dbReference type="ARBA" id="ARBA00022741"/>
    </source>
</evidence>
<comment type="cofactor">
    <cofactor evidence="1">
        <name>Mg(2+)</name>
        <dbReference type="ChEBI" id="CHEBI:18420"/>
    </cofactor>
</comment>
<evidence type="ECO:0000259" key="10">
    <source>
        <dbReference type="Pfam" id="PF01743"/>
    </source>
</evidence>
<dbReference type="SUPFAM" id="SSF81301">
    <property type="entry name" value="Nucleotidyltransferase"/>
    <property type="match status" value="1"/>
</dbReference>
<dbReference type="PANTHER" id="PTHR46173">
    <property type="entry name" value="CCA TRNA NUCLEOTIDYLTRANSFERASE 1, MITOCHONDRIAL"/>
    <property type="match status" value="1"/>
</dbReference>
<dbReference type="GO" id="GO:0016779">
    <property type="term" value="F:nucleotidyltransferase activity"/>
    <property type="evidence" value="ECO:0007669"/>
    <property type="project" value="UniProtKB-KW"/>
</dbReference>
<accession>A0A1G8Q1J8</accession>
<evidence type="ECO:0000256" key="7">
    <source>
        <dbReference type="ARBA" id="ARBA00022842"/>
    </source>
</evidence>
<evidence type="ECO:0000256" key="8">
    <source>
        <dbReference type="ARBA" id="ARBA00022884"/>
    </source>
</evidence>
<evidence type="ECO:0000259" key="11">
    <source>
        <dbReference type="Pfam" id="PF12627"/>
    </source>
</evidence>
<evidence type="ECO:0000256" key="9">
    <source>
        <dbReference type="RuleBase" id="RU003953"/>
    </source>
</evidence>
<dbReference type="Gene3D" id="1.10.3090.10">
    <property type="entry name" value="cca-adding enzyme, domain 2"/>
    <property type="match status" value="1"/>
</dbReference>
<name>A0A1G8Q1J8_9BACI</name>
<comment type="similarity">
    <text evidence="9">Belongs to the tRNA nucleotidyltransferase/poly(A) polymerase family.</text>
</comment>
<dbReference type="InterPro" id="IPR043519">
    <property type="entry name" value="NT_sf"/>
</dbReference>
<keyword evidence="6" id="KW-0547">Nucleotide-binding</keyword>
<keyword evidence="2 9" id="KW-0808">Transferase</keyword>